<evidence type="ECO:0000256" key="4">
    <source>
        <dbReference type="ARBA" id="ARBA00022801"/>
    </source>
</evidence>
<dbReference type="Pfam" id="PF11975">
    <property type="entry name" value="Glyco_hydro_4C"/>
    <property type="match status" value="1"/>
</dbReference>
<name>A0A7C3MJS7_DICTH</name>
<dbReference type="PANTHER" id="PTHR32092:SF4">
    <property type="entry name" value="ALPHA-GLUCOSIDASE"/>
    <property type="match status" value="1"/>
</dbReference>
<dbReference type="InterPro" id="IPR036291">
    <property type="entry name" value="NAD(P)-bd_dom_sf"/>
</dbReference>
<comment type="caution">
    <text evidence="14">The sequence shown here is derived from an EMBL/GenBank/DDBJ whole genome shotgun (WGS) entry which is preliminary data.</text>
</comment>
<keyword evidence="7" id="KW-0119">Carbohydrate metabolism</keyword>
<dbReference type="InterPro" id="IPR022616">
    <property type="entry name" value="Glyco_hydro_4_C"/>
</dbReference>
<evidence type="ECO:0000256" key="3">
    <source>
        <dbReference type="ARBA" id="ARBA00022723"/>
    </source>
</evidence>
<feature type="site" description="Increases basicity of active site Tyr" evidence="11">
    <location>
        <position position="109"/>
    </location>
</feature>
<comment type="cofactor">
    <cofactor evidence="1">
        <name>Mn(2+)</name>
        <dbReference type="ChEBI" id="CHEBI:29035"/>
    </cofactor>
</comment>
<dbReference type="PROSITE" id="PS01324">
    <property type="entry name" value="GLYCOSYL_HYDROL_F4"/>
    <property type="match status" value="1"/>
</dbReference>
<dbReference type="AlphaFoldDB" id="A0A7C3MJS7"/>
<dbReference type="PRINTS" id="PR00732">
    <property type="entry name" value="GLHYDRLASE4"/>
</dbReference>
<dbReference type="InterPro" id="IPR015955">
    <property type="entry name" value="Lactate_DH/Glyco_Ohase_4_C"/>
</dbReference>
<evidence type="ECO:0000256" key="8">
    <source>
        <dbReference type="ARBA" id="ARBA00023295"/>
    </source>
</evidence>
<feature type="domain" description="Glycosyl hydrolase family 4 C-terminal" evidence="13">
    <location>
        <begin position="193"/>
        <end position="425"/>
    </location>
</feature>
<keyword evidence="6 10" id="KW-0464">Manganese</keyword>
<dbReference type="EMBL" id="DTIN01000033">
    <property type="protein sequence ID" value="HFX14074.1"/>
    <property type="molecule type" value="Genomic_DNA"/>
</dbReference>
<evidence type="ECO:0000256" key="6">
    <source>
        <dbReference type="ARBA" id="ARBA00023211"/>
    </source>
</evidence>
<dbReference type="GO" id="GO:0005975">
    <property type="term" value="P:carbohydrate metabolic process"/>
    <property type="evidence" value="ECO:0007669"/>
    <property type="project" value="InterPro"/>
</dbReference>
<dbReference type="PANTHER" id="PTHR32092">
    <property type="entry name" value="6-PHOSPHO-BETA-GLUCOSIDASE-RELATED"/>
    <property type="match status" value="1"/>
</dbReference>
<feature type="binding site" evidence="10">
    <location>
        <position position="198"/>
    </location>
    <ligand>
        <name>Mn(2+)</name>
        <dbReference type="ChEBI" id="CHEBI:29035"/>
    </ligand>
</feature>
<sequence length="452" mass="52349">MVKIAIIGAGSVAFSMKLIQDLNYYKDLSGSTVTFMDINEDRLDLVYSLADKYRKEAGTDLKLEKTTDRKKALDGADFVINTVKIGGYHNMEKEREIAESLGYYRGVDDKVSDYYGGFAAYEQLRFVRDLVKDVEKLAPNAWYMQVSNPVFESTNLALRESGLKVVGFCHGYLELFHLVRALGLDPKDIEEQVAGFNHCIFLTKFKYKGQDAYPLIDKWIEEEAPKIWNSYDYMISPWEYTQFSPASVEMYRLYGLFPIGDTPRSVSPWWFHTSLNEKKKWYPAGGPDSEIGWTMYLYGLKLRLQQMERLARDPNVSVVKELPMEESMESIIPFVDAIVNNNRRRLVINVPNNGAIPGIPDDVIVEIPVYVDKNGIEREKIEKIPSRLMLYVLIPRWLRMERILQAFREGDRKSLLLMVMDDPRTQSFEQGKNLVETLLSQPWNEEMNKHYK</sequence>
<keyword evidence="3 10" id="KW-0479">Metal-binding</keyword>
<proteinExistence type="inferred from homology"/>
<evidence type="ECO:0000256" key="9">
    <source>
        <dbReference type="PIRSR" id="PIRSR601088-2"/>
    </source>
</evidence>
<dbReference type="InterPro" id="IPR019802">
    <property type="entry name" value="GlycHydrolase_4_CS"/>
</dbReference>
<dbReference type="InterPro" id="IPR053715">
    <property type="entry name" value="GH4_Enzyme_sf"/>
</dbReference>
<reference evidence="14" key="1">
    <citation type="journal article" date="2020" name="mSystems">
        <title>Genome- and Community-Level Interaction Insights into Carbon Utilization and Element Cycling Functions of Hydrothermarchaeota in Hydrothermal Sediment.</title>
        <authorList>
            <person name="Zhou Z."/>
            <person name="Liu Y."/>
            <person name="Xu W."/>
            <person name="Pan J."/>
            <person name="Luo Z.H."/>
            <person name="Li M."/>
        </authorList>
    </citation>
    <scope>NUCLEOTIDE SEQUENCE [LARGE SCALE GENOMIC DNA]</scope>
    <source>
        <strain evidence="14">SpSt-81</strain>
    </source>
</reference>
<dbReference type="Pfam" id="PF02056">
    <property type="entry name" value="Glyco_hydro_4"/>
    <property type="match status" value="1"/>
</dbReference>
<keyword evidence="4 12" id="KW-0378">Hydrolase</keyword>
<dbReference type="GO" id="GO:0004553">
    <property type="term" value="F:hydrolase activity, hydrolyzing O-glycosyl compounds"/>
    <property type="evidence" value="ECO:0007669"/>
    <property type="project" value="InterPro"/>
</dbReference>
<evidence type="ECO:0000259" key="13">
    <source>
        <dbReference type="Pfam" id="PF11975"/>
    </source>
</evidence>
<comment type="similarity">
    <text evidence="2 12">Belongs to the glycosyl hydrolase 4 family.</text>
</comment>
<evidence type="ECO:0000256" key="12">
    <source>
        <dbReference type="RuleBase" id="RU361152"/>
    </source>
</evidence>
<dbReference type="CDD" id="cd05297">
    <property type="entry name" value="GH4_alpha_glucosidase_galactosidase"/>
    <property type="match status" value="1"/>
</dbReference>
<keyword evidence="8 12" id="KW-0326">Glycosidase</keyword>
<accession>A0A7C3MJS7</accession>
<keyword evidence="10" id="KW-0170">Cobalt</keyword>
<keyword evidence="10" id="KW-0408">Iron</keyword>
<dbReference type="GO" id="GO:0016616">
    <property type="term" value="F:oxidoreductase activity, acting on the CH-OH group of donors, NAD or NADP as acceptor"/>
    <property type="evidence" value="ECO:0007669"/>
    <property type="project" value="InterPro"/>
</dbReference>
<gene>
    <name evidence="14" type="ORF">ENW00_08025</name>
</gene>
<dbReference type="GO" id="GO:0046872">
    <property type="term" value="F:metal ion binding"/>
    <property type="evidence" value="ECO:0007669"/>
    <property type="project" value="UniProtKB-KW"/>
</dbReference>
<evidence type="ECO:0000256" key="7">
    <source>
        <dbReference type="ARBA" id="ARBA00023277"/>
    </source>
</evidence>
<dbReference type="InterPro" id="IPR001088">
    <property type="entry name" value="Glyco_hydro_4"/>
</dbReference>
<evidence type="ECO:0000256" key="11">
    <source>
        <dbReference type="PIRSR" id="PIRSR601088-4"/>
    </source>
</evidence>
<evidence type="ECO:0000256" key="1">
    <source>
        <dbReference type="ARBA" id="ARBA00001936"/>
    </source>
</evidence>
<dbReference type="SUPFAM" id="SSF51735">
    <property type="entry name" value="NAD(P)-binding Rossmann-fold domains"/>
    <property type="match status" value="1"/>
</dbReference>
<evidence type="ECO:0000256" key="2">
    <source>
        <dbReference type="ARBA" id="ARBA00010141"/>
    </source>
</evidence>
<evidence type="ECO:0000256" key="5">
    <source>
        <dbReference type="ARBA" id="ARBA00023027"/>
    </source>
</evidence>
<keyword evidence="10" id="KW-0533">Nickel</keyword>
<evidence type="ECO:0000256" key="10">
    <source>
        <dbReference type="PIRSR" id="PIRSR601088-3"/>
    </source>
</evidence>
<dbReference type="Gene3D" id="3.90.1820.10">
    <property type="entry name" value="AglA-like glucosidase"/>
    <property type="match status" value="1"/>
</dbReference>
<dbReference type="SUPFAM" id="SSF56327">
    <property type="entry name" value="LDH C-terminal domain-like"/>
    <property type="match status" value="1"/>
</dbReference>
<feature type="binding site" evidence="9">
    <location>
        <position position="148"/>
    </location>
    <ligand>
        <name>substrate</name>
    </ligand>
</feature>
<organism evidence="14">
    <name type="scientific">Dictyoglomus thermophilum</name>
    <dbReference type="NCBI Taxonomy" id="14"/>
    <lineage>
        <taxon>Bacteria</taxon>
        <taxon>Pseudomonadati</taxon>
        <taxon>Dictyoglomota</taxon>
        <taxon>Dictyoglomia</taxon>
        <taxon>Dictyoglomales</taxon>
        <taxon>Dictyoglomaceae</taxon>
        <taxon>Dictyoglomus</taxon>
    </lineage>
</organism>
<comment type="cofactor">
    <cofactor evidence="12">
        <name>NAD(+)</name>
        <dbReference type="ChEBI" id="CHEBI:57540"/>
    </cofactor>
    <text evidence="12">Binds 1 NAD(+) per subunit.</text>
</comment>
<keyword evidence="5 12" id="KW-0520">NAD</keyword>
<protein>
    <submittedName>
        <fullName evidence="14">Alpha-glucosidase/alpha-galactosidase</fullName>
    </submittedName>
</protein>
<evidence type="ECO:0000313" key="14">
    <source>
        <dbReference type="EMBL" id="HFX14074.1"/>
    </source>
</evidence>
<feature type="binding site" evidence="10">
    <location>
        <position position="169"/>
    </location>
    <ligand>
        <name>Mn(2+)</name>
        <dbReference type="ChEBI" id="CHEBI:29035"/>
    </ligand>
</feature>